<dbReference type="EMBL" id="BFEA01000593">
    <property type="protein sequence ID" value="GBG87067.1"/>
    <property type="molecule type" value="Genomic_DNA"/>
</dbReference>
<dbReference type="AlphaFoldDB" id="A0A388LXM3"/>
<sequence>MCSWRREDGVVLKRAQRHHPFRPPPTVRSLASLGASITVDLLPRRVRRRTHFRREERIQRKAAASSNVFGLFVGCGRTTHMAVERRIRLEFTAMEGGGEGGRAVLTPLEQSAVAAAVSTVVLRCQQERALGRMKEQLRARRRRTLTQAPDDGPDYVATSEAAIQLCYALGCGVILRATPMWWMKRRIGGTWEDLRQCDVTDDYFRDKLRMSPRVFREITEACALHLQRRLAFYREPLQPHQNVAYALYSVFPIDFPRASIQTDANIDEGVHTTMFHGLLATSGLVASMWLMRMVGDDLRSHNEAFYFAKLVAKPTLVSFIHRSFEHRRSVVRATNVVTERLGKANATLGEYLKYIPEWAPYDIVFGSDASISGLEDAKRPDRLGTGPLEDENDEGGKHDA</sequence>
<evidence type="ECO:0000313" key="3">
    <source>
        <dbReference type="Proteomes" id="UP000265515"/>
    </source>
</evidence>
<evidence type="ECO:0000256" key="1">
    <source>
        <dbReference type="SAM" id="MobiDB-lite"/>
    </source>
</evidence>
<gene>
    <name evidence="2" type="ORF">CBR_g44523</name>
</gene>
<organism evidence="2 3">
    <name type="scientific">Chara braunii</name>
    <name type="common">Braun's stonewort</name>
    <dbReference type="NCBI Taxonomy" id="69332"/>
    <lineage>
        <taxon>Eukaryota</taxon>
        <taxon>Viridiplantae</taxon>
        <taxon>Streptophyta</taxon>
        <taxon>Charophyceae</taxon>
        <taxon>Charales</taxon>
        <taxon>Characeae</taxon>
        <taxon>Chara</taxon>
    </lineage>
</organism>
<comment type="caution">
    <text evidence="2">The sequence shown here is derived from an EMBL/GenBank/DDBJ whole genome shotgun (WGS) entry which is preliminary data.</text>
</comment>
<dbReference type="Proteomes" id="UP000265515">
    <property type="component" value="Unassembled WGS sequence"/>
</dbReference>
<reference evidence="2 3" key="1">
    <citation type="journal article" date="2018" name="Cell">
        <title>The Chara Genome: Secondary Complexity and Implications for Plant Terrestrialization.</title>
        <authorList>
            <person name="Nishiyama T."/>
            <person name="Sakayama H."/>
            <person name="Vries J.D."/>
            <person name="Buschmann H."/>
            <person name="Saint-Marcoux D."/>
            <person name="Ullrich K.K."/>
            <person name="Haas F.B."/>
            <person name="Vanderstraeten L."/>
            <person name="Becker D."/>
            <person name="Lang D."/>
            <person name="Vosolsobe S."/>
            <person name="Rombauts S."/>
            <person name="Wilhelmsson P.K.I."/>
            <person name="Janitza P."/>
            <person name="Kern R."/>
            <person name="Heyl A."/>
            <person name="Rumpler F."/>
            <person name="Villalobos L.I.A.C."/>
            <person name="Clay J.M."/>
            <person name="Skokan R."/>
            <person name="Toyoda A."/>
            <person name="Suzuki Y."/>
            <person name="Kagoshima H."/>
            <person name="Schijlen E."/>
            <person name="Tajeshwar N."/>
            <person name="Catarino B."/>
            <person name="Hetherington A.J."/>
            <person name="Saltykova A."/>
            <person name="Bonnot C."/>
            <person name="Breuninger H."/>
            <person name="Symeonidi A."/>
            <person name="Radhakrishnan G.V."/>
            <person name="Van Nieuwerburgh F."/>
            <person name="Deforce D."/>
            <person name="Chang C."/>
            <person name="Karol K.G."/>
            <person name="Hedrich R."/>
            <person name="Ulvskov P."/>
            <person name="Glockner G."/>
            <person name="Delwiche C.F."/>
            <person name="Petrasek J."/>
            <person name="Van de Peer Y."/>
            <person name="Friml J."/>
            <person name="Beilby M."/>
            <person name="Dolan L."/>
            <person name="Kohara Y."/>
            <person name="Sugano S."/>
            <person name="Fujiyama A."/>
            <person name="Delaux P.-M."/>
            <person name="Quint M."/>
            <person name="TheiBen G."/>
            <person name="Hagemann M."/>
            <person name="Harholt J."/>
            <person name="Dunand C."/>
            <person name="Zachgo S."/>
            <person name="Langdale J."/>
            <person name="Maumus F."/>
            <person name="Straeten D.V.D."/>
            <person name="Gould S.B."/>
            <person name="Rensing S.A."/>
        </authorList>
    </citation>
    <scope>NUCLEOTIDE SEQUENCE [LARGE SCALE GENOMIC DNA]</scope>
    <source>
        <strain evidence="2 3">S276</strain>
    </source>
</reference>
<evidence type="ECO:0000313" key="2">
    <source>
        <dbReference type="EMBL" id="GBG87067.1"/>
    </source>
</evidence>
<feature type="region of interest" description="Disordered" evidence="1">
    <location>
        <begin position="375"/>
        <end position="400"/>
    </location>
</feature>
<protein>
    <submittedName>
        <fullName evidence="2">Uncharacterized protein</fullName>
    </submittedName>
</protein>
<name>A0A388LXM3_CHABU</name>
<accession>A0A388LXM3</accession>
<keyword evidence="3" id="KW-1185">Reference proteome</keyword>
<proteinExistence type="predicted"/>
<dbReference type="Gramene" id="GBG87067">
    <property type="protein sequence ID" value="GBG87067"/>
    <property type="gene ID" value="CBR_g44523"/>
</dbReference>